<dbReference type="InterPro" id="IPR041931">
    <property type="entry name" value="DNA_pol3_alpha_thumb_dom"/>
</dbReference>
<dbReference type="Pfam" id="PF14579">
    <property type="entry name" value="HHH_6"/>
    <property type="match status" value="1"/>
</dbReference>
<evidence type="ECO:0000256" key="6">
    <source>
        <dbReference type="ARBA" id="ARBA00022705"/>
    </source>
</evidence>
<evidence type="ECO:0000313" key="10">
    <source>
        <dbReference type="EMBL" id="TET93886.1"/>
    </source>
</evidence>
<dbReference type="GO" id="GO:0005737">
    <property type="term" value="C:cytoplasm"/>
    <property type="evidence" value="ECO:0007669"/>
    <property type="project" value="UniProtKB-SubCell"/>
</dbReference>
<dbReference type="Pfam" id="PF17657">
    <property type="entry name" value="DNA_pol3_finger"/>
    <property type="match status" value="1"/>
</dbReference>
<dbReference type="InterPro" id="IPR040982">
    <property type="entry name" value="DNA_pol3_finger"/>
</dbReference>
<feature type="domain" description="Polymerase/histidinol phosphatase N-terminal" evidence="9">
    <location>
        <begin position="4"/>
        <end position="71"/>
    </location>
</feature>
<dbReference type="Gene3D" id="1.10.10.1600">
    <property type="entry name" value="Bacterial DNA polymerase III alpha subunit, thumb domain"/>
    <property type="match status" value="1"/>
</dbReference>
<dbReference type="GO" id="GO:0008408">
    <property type="term" value="F:3'-5' exonuclease activity"/>
    <property type="evidence" value="ECO:0007669"/>
    <property type="project" value="InterPro"/>
</dbReference>
<dbReference type="InterPro" id="IPR029460">
    <property type="entry name" value="DNAPol_HHH"/>
</dbReference>
<accession>A0A523YQU5</accession>
<evidence type="ECO:0000256" key="5">
    <source>
        <dbReference type="ARBA" id="ARBA00022695"/>
    </source>
</evidence>
<feature type="non-terminal residue" evidence="10">
    <location>
        <position position="1004"/>
    </location>
</feature>
<dbReference type="Gene3D" id="3.20.20.140">
    <property type="entry name" value="Metal-dependent hydrolases"/>
    <property type="match status" value="1"/>
</dbReference>
<dbReference type="SMART" id="SM00481">
    <property type="entry name" value="POLIIIAc"/>
    <property type="match status" value="1"/>
</dbReference>
<dbReference type="InterPro" id="IPR004365">
    <property type="entry name" value="NA-bd_OB_tRNA"/>
</dbReference>
<dbReference type="Pfam" id="PF01336">
    <property type="entry name" value="tRNA_anti-codon"/>
    <property type="match status" value="1"/>
</dbReference>
<name>A0A523YQU5_UNCAE</name>
<proteinExistence type="predicted"/>
<evidence type="ECO:0000256" key="1">
    <source>
        <dbReference type="ARBA" id="ARBA00004496"/>
    </source>
</evidence>
<dbReference type="InterPro" id="IPR011708">
    <property type="entry name" value="DNA_pol3_alpha_NTPase_dom"/>
</dbReference>
<keyword evidence="7" id="KW-0239">DNA-directed DNA polymerase</keyword>
<dbReference type="InterPro" id="IPR004013">
    <property type="entry name" value="PHP_dom"/>
</dbReference>
<keyword evidence="6" id="KW-0235">DNA replication</keyword>
<dbReference type="AlphaFoldDB" id="A0A523YQU5"/>
<dbReference type="EC" id="2.7.7.7" evidence="2"/>
<comment type="catalytic activity">
    <reaction evidence="8">
        <text>DNA(n) + a 2'-deoxyribonucleoside 5'-triphosphate = DNA(n+1) + diphosphate</text>
        <dbReference type="Rhea" id="RHEA:22508"/>
        <dbReference type="Rhea" id="RHEA-COMP:17339"/>
        <dbReference type="Rhea" id="RHEA-COMP:17340"/>
        <dbReference type="ChEBI" id="CHEBI:33019"/>
        <dbReference type="ChEBI" id="CHEBI:61560"/>
        <dbReference type="ChEBI" id="CHEBI:173112"/>
        <dbReference type="EC" id="2.7.7.7"/>
    </reaction>
</comment>
<dbReference type="SUPFAM" id="SSF89550">
    <property type="entry name" value="PHP domain-like"/>
    <property type="match status" value="1"/>
</dbReference>
<dbReference type="GO" id="GO:0003676">
    <property type="term" value="F:nucleic acid binding"/>
    <property type="evidence" value="ECO:0007669"/>
    <property type="project" value="InterPro"/>
</dbReference>
<evidence type="ECO:0000256" key="3">
    <source>
        <dbReference type="ARBA" id="ARBA00019114"/>
    </source>
</evidence>
<dbReference type="CDD" id="cd04485">
    <property type="entry name" value="DnaE_OBF"/>
    <property type="match status" value="1"/>
</dbReference>
<evidence type="ECO:0000259" key="9">
    <source>
        <dbReference type="SMART" id="SM00481"/>
    </source>
</evidence>
<evidence type="ECO:0000256" key="4">
    <source>
        <dbReference type="ARBA" id="ARBA00022679"/>
    </source>
</evidence>
<keyword evidence="4" id="KW-0808">Transferase</keyword>
<dbReference type="Pfam" id="PF07733">
    <property type="entry name" value="DNA_pol3_alpha"/>
    <property type="match status" value="1"/>
</dbReference>
<dbReference type="GO" id="GO:0006260">
    <property type="term" value="P:DNA replication"/>
    <property type="evidence" value="ECO:0007669"/>
    <property type="project" value="UniProtKB-KW"/>
</dbReference>
<dbReference type="InterPro" id="IPR016195">
    <property type="entry name" value="Pol/histidinol_Pase-like"/>
</dbReference>
<dbReference type="InterPro" id="IPR004805">
    <property type="entry name" value="DnaE2/DnaE/PolC"/>
</dbReference>
<dbReference type="EMBL" id="SOIJ01000059">
    <property type="protein sequence ID" value="TET93886.1"/>
    <property type="molecule type" value="Genomic_DNA"/>
</dbReference>
<gene>
    <name evidence="10" type="ORF">E3J33_01050</name>
</gene>
<evidence type="ECO:0000256" key="8">
    <source>
        <dbReference type="ARBA" id="ARBA00049244"/>
    </source>
</evidence>
<keyword evidence="5" id="KW-0548">Nucleotidyltransferase</keyword>
<dbReference type="InterPro" id="IPR003141">
    <property type="entry name" value="Pol/His_phosphatase_N"/>
</dbReference>
<evidence type="ECO:0000256" key="7">
    <source>
        <dbReference type="ARBA" id="ARBA00022932"/>
    </source>
</evidence>
<evidence type="ECO:0000256" key="2">
    <source>
        <dbReference type="ARBA" id="ARBA00012417"/>
    </source>
</evidence>
<comment type="subcellular location">
    <subcellularLocation>
        <location evidence="1">Cytoplasm</location>
    </subcellularLocation>
</comment>
<dbReference type="PANTHER" id="PTHR32294">
    <property type="entry name" value="DNA POLYMERASE III SUBUNIT ALPHA"/>
    <property type="match status" value="1"/>
</dbReference>
<sequence length="1004" mass="113251">MSFCHLHVHSNFTFGEGTSRVDDLILKAKKMGMKELALTDKEGLYGAVRFYEQARKVGIKPIIGTEVRLESGYSLLLLAKSKRGYSNLCHFLSEMHLSSEDEPRLKIESLRKYSQDLFALSGPKGELAASILRGRPDLAKKKVRRYLEIFGKDHFLIELQNHLLAQERILNEALFNLACQLGLLVVATNDAHYLNREDYQLHQVLVKTSQIVHHRTIRPTPNEEYYLKTALQMARLFGRFPAAIVNASLVAEECNLKLDLGRIISPCFTLPKGEKAHEYLLKQCFKSLPSAYHPPNKKVTLTLTRELEIIRRKGFSSYFLLVADIVSFAKREGIRCSARGSASGSLVAYLLGISGVDPLKHGLLFERFLNPERLDLPDIDLDFDSRRRDEVTEYVLKKYSPKAALVATVPTFRARGAIREVARAFGLSYKKIESLTNALPYLSVDKIRSVLKIFPELKENELREKHYELLLDVSEKVGGFPRYLSSHLGGVVISQGPLQDLVPVQKSAKGFPLAQYDKDDLEKLGLIKTDLLSLRMLGAISEAVEHLKARRIDLNLETIALDDEKVYQLLRSTKTVGCFQLESPGMRQLLGKLQPTKFSDIVANISLFRPGPMQADMITPFLERRHGREKVSYLHPILEPILKETYGVIIFHEQVLRIAQDLAGFSLGQADLLRRSMTEKISQEEKERLRADFLLGCERKGVEKEVAEKVFGKLASFGAFGFCKAHAVSFAKIAYQSTYLKAYYPREFFLGLLNNEPGLYPPMIILNEAKRFGVKVLPPDINESQGKFSLEDNALRVGLSSIKEMGPSSWEEILSKRRKRKFDSLEDFCLRVKIERPLLENLILSGCFNSLNGENADHLLKVSRIFSQLLKKNGGESGGEILKSSPFSLEKKVFLEMDLLDLTFSSHSLLIFREALKKIERIKSGHLSTMAEGEIVKVAGIKVLLHTPPTRSGQRVIFLTLEDEEGLIDVTVFPSAQRLYAKDIFEADFLLIEGGVQKHGPAVS</sequence>
<dbReference type="GO" id="GO:0003887">
    <property type="term" value="F:DNA-directed DNA polymerase activity"/>
    <property type="evidence" value="ECO:0007669"/>
    <property type="project" value="UniProtKB-KW"/>
</dbReference>
<evidence type="ECO:0000313" key="11">
    <source>
        <dbReference type="Proteomes" id="UP000316925"/>
    </source>
</evidence>
<dbReference type="NCBIfam" id="TIGR00594">
    <property type="entry name" value="polc"/>
    <property type="match status" value="1"/>
</dbReference>
<dbReference type="Proteomes" id="UP000316925">
    <property type="component" value="Unassembled WGS sequence"/>
</dbReference>
<dbReference type="Pfam" id="PF02811">
    <property type="entry name" value="PHP"/>
    <property type="match status" value="1"/>
</dbReference>
<comment type="caution">
    <text evidence="10">The sequence shown here is derived from an EMBL/GenBank/DDBJ whole genome shotgun (WGS) entry which is preliminary data.</text>
</comment>
<organism evidence="10 11">
    <name type="scientific">Aerophobetes bacterium</name>
    <dbReference type="NCBI Taxonomy" id="2030807"/>
    <lineage>
        <taxon>Bacteria</taxon>
        <taxon>Candidatus Aerophobota</taxon>
    </lineage>
</organism>
<dbReference type="Gene3D" id="1.10.150.870">
    <property type="match status" value="1"/>
</dbReference>
<reference evidence="10 11" key="1">
    <citation type="submission" date="2019-03" db="EMBL/GenBank/DDBJ databases">
        <title>Metabolic potential of uncultured bacteria and archaea associated with petroleum seepage in deep-sea sediments.</title>
        <authorList>
            <person name="Dong X."/>
            <person name="Hubert C."/>
        </authorList>
    </citation>
    <scope>NUCLEOTIDE SEQUENCE [LARGE SCALE GENOMIC DNA]</scope>
    <source>
        <strain evidence="10">E29_bin28</strain>
    </source>
</reference>
<protein>
    <recommendedName>
        <fullName evidence="3">DNA polymerase III subunit alpha</fullName>
        <ecNumber evidence="2">2.7.7.7</ecNumber>
    </recommendedName>
</protein>